<dbReference type="InterPro" id="IPR001567">
    <property type="entry name" value="Pept_M3A_M3B_dom"/>
</dbReference>
<gene>
    <name evidence="10" type="ORF">SHK19_10185</name>
</gene>
<keyword evidence="8" id="KW-0175">Coiled coil</keyword>
<dbReference type="InterPro" id="IPR045090">
    <property type="entry name" value="Pept_M3A_M3B"/>
</dbReference>
<feature type="domain" description="Peptidase M3A/M3B catalytic" evidence="9">
    <location>
        <begin position="209"/>
        <end position="640"/>
    </location>
</feature>
<keyword evidence="11" id="KW-1185">Reference proteome</keyword>
<evidence type="ECO:0000256" key="2">
    <source>
        <dbReference type="ARBA" id="ARBA00022670"/>
    </source>
</evidence>
<dbReference type="Pfam" id="PF01432">
    <property type="entry name" value="Peptidase_M3"/>
    <property type="match status" value="1"/>
</dbReference>
<dbReference type="GO" id="GO:0016787">
    <property type="term" value="F:hydrolase activity"/>
    <property type="evidence" value="ECO:0007669"/>
    <property type="project" value="UniProtKB-KW"/>
</dbReference>
<dbReference type="InterPro" id="IPR024079">
    <property type="entry name" value="MetalloPept_cat_dom_sf"/>
</dbReference>
<feature type="coiled-coil region" evidence="8">
    <location>
        <begin position="73"/>
        <end position="100"/>
    </location>
</feature>
<evidence type="ECO:0000256" key="5">
    <source>
        <dbReference type="ARBA" id="ARBA00022833"/>
    </source>
</evidence>
<dbReference type="Gene3D" id="1.10.1370.10">
    <property type="entry name" value="Neurolysin, domain 3"/>
    <property type="match status" value="1"/>
</dbReference>
<evidence type="ECO:0000313" key="11">
    <source>
        <dbReference type="Proteomes" id="UP001327225"/>
    </source>
</evidence>
<evidence type="ECO:0000256" key="3">
    <source>
        <dbReference type="ARBA" id="ARBA00022723"/>
    </source>
</evidence>
<accession>A0ABZ0ZW65</accession>
<keyword evidence="3 7" id="KW-0479">Metal-binding</keyword>
<keyword evidence="5 7" id="KW-0862">Zinc</keyword>
<keyword evidence="6 7" id="KW-0482">Metalloprotease</keyword>
<keyword evidence="2 7" id="KW-0645">Protease</keyword>
<proteinExistence type="inferred from homology"/>
<comment type="cofactor">
    <cofactor evidence="7">
        <name>Zn(2+)</name>
        <dbReference type="ChEBI" id="CHEBI:29105"/>
    </cofactor>
    <text evidence="7">Binds 1 zinc ion.</text>
</comment>
<evidence type="ECO:0000259" key="9">
    <source>
        <dbReference type="Pfam" id="PF01432"/>
    </source>
</evidence>
<evidence type="ECO:0000256" key="6">
    <source>
        <dbReference type="ARBA" id="ARBA00023049"/>
    </source>
</evidence>
<reference evidence="11" key="1">
    <citation type="submission" date="2023-12" db="EMBL/GenBank/DDBJ databases">
        <title>Novel species in genus Nocardioides.</title>
        <authorList>
            <person name="Zhou H."/>
        </authorList>
    </citation>
    <scope>NUCLEOTIDE SEQUENCE [LARGE SCALE GENOMIC DNA]</scope>
    <source>
        <strain evidence="11">HM61</strain>
    </source>
</reference>
<keyword evidence="4 7" id="KW-0378">Hydrolase</keyword>
<evidence type="ECO:0000256" key="4">
    <source>
        <dbReference type="ARBA" id="ARBA00022801"/>
    </source>
</evidence>
<evidence type="ECO:0000256" key="1">
    <source>
        <dbReference type="ARBA" id="ARBA00006040"/>
    </source>
</evidence>
<dbReference type="Proteomes" id="UP001327225">
    <property type="component" value="Chromosome"/>
</dbReference>
<protein>
    <submittedName>
        <fullName evidence="10">M3 family metallopeptidase</fullName>
        <ecNumber evidence="10">3.4.24.-</ecNumber>
    </submittedName>
</protein>
<dbReference type="PANTHER" id="PTHR11804">
    <property type="entry name" value="PROTEASE M3 THIMET OLIGOPEPTIDASE-RELATED"/>
    <property type="match status" value="1"/>
</dbReference>
<dbReference type="SUPFAM" id="SSF55486">
    <property type="entry name" value="Metalloproteases ('zincins'), catalytic domain"/>
    <property type="match status" value="1"/>
</dbReference>
<evidence type="ECO:0000256" key="8">
    <source>
        <dbReference type="SAM" id="Coils"/>
    </source>
</evidence>
<dbReference type="PANTHER" id="PTHR11804:SF84">
    <property type="entry name" value="SACCHAROLYSIN"/>
    <property type="match status" value="1"/>
</dbReference>
<comment type="similarity">
    <text evidence="1 7">Belongs to the peptidase M3 family.</text>
</comment>
<evidence type="ECO:0000313" key="10">
    <source>
        <dbReference type="EMBL" id="WQQ28585.1"/>
    </source>
</evidence>
<dbReference type="RefSeq" id="WP_322938584.1">
    <property type="nucleotide sequence ID" value="NZ_CP141059.1"/>
</dbReference>
<evidence type="ECO:0000256" key="7">
    <source>
        <dbReference type="RuleBase" id="RU003435"/>
    </source>
</evidence>
<dbReference type="EC" id="3.4.24.-" evidence="10"/>
<name>A0ABZ0ZW65_9ACTN</name>
<sequence>MAPLELPETQQDWVRFLSARCDDQLTVARERVELIASQPDARVEVTLARWNAVTLALLNATSAAMFFSQAHPDEALRTKAERAEQEAASLSDEVRQDRRLYAVFAAIDTDALDPQAARMLALTMREFRRAGVELDEQARQRLHQLVERCTTLARQFQSNIIDDIRSISLTPEQLDGLPDDYIAAHPPGADGRVVVTTSFPDAIPFLRFARDTAARREVATQFNCQGWPANDPVLHELLGLRRERARLLGYDSWADYDAEIKMVGSGAAIRDFIDRVSSVAVPVAHREIEALERRMRHDQPHGVDAAARDKLHASDLGYYTEVIRRERYDVDAQEVRRYLDCSKVVTGLLDVTGRLFGLEFVEVPTAPTWHPDVDTYDVLDAGVLIGRFHLDLHPRPGKYALGQHFAITRGVDNVQLPQSALFIDVPRGLLEHEDVVALFHEFGHLLNSVLGGHVTWARDSGVATERDFVEAPSQMLEEWAHDHGVLRSFATDGDGYPIPAELIARMRAADSFGRGLFVADLAAFGAVSLALHEEVPDDLTACANAAFARHMPVPQLPDTHAYAAWEHLADERYGSGCYAYSWSHIIAKDLLSGFDPVDLMAPEPARRYRDQVLTPGGSRDGADLIEAFLGRASSTAAFDRWLTGPSGQQ</sequence>
<dbReference type="Gene3D" id="3.40.390.10">
    <property type="entry name" value="Collagenase (Catalytic Domain)"/>
    <property type="match status" value="1"/>
</dbReference>
<dbReference type="EMBL" id="CP141059">
    <property type="protein sequence ID" value="WQQ28585.1"/>
    <property type="molecule type" value="Genomic_DNA"/>
</dbReference>
<dbReference type="CDD" id="cd06455">
    <property type="entry name" value="M3A_TOP"/>
    <property type="match status" value="1"/>
</dbReference>
<dbReference type="InterPro" id="IPR024077">
    <property type="entry name" value="Neurolysin/TOP_dom2"/>
</dbReference>
<organism evidence="10 11">
    <name type="scientific">Nocardioides bizhenqiangii</name>
    <dbReference type="NCBI Taxonomy" id="3095076"/>
    <lineage>
        <taxon>Bacteria</taxon>
        <taxon>Bacillati</taxon>
        <taxon>Actinomycetota</taxon>
        <taxon>Actinomycetes</taxon>
        <taxon>Propionibacteriales</taxon>
        <taxon>Nocardioidaceae</taxon>
        <taxon>Nocardioides</taxon>
    </lineage>
</organism>